<dbReference type="Proteomes" id="UP000291343">
    <property type="component" value="Unassembled WGS sequence"/>
</dbReference>
<feature type="transmembrane region" description="Helical" evidence="1">
    <location>
        <begin position="119"/>
        <end position="144"/>
    </location>
</feature>
<proteinExistence type="predicted"/>
<keyword evidence="1" id="KW-0812">Transmembrane</keyword>
<evidence type="ECO:0000256" key="1">
    <source>
        <dbReference type="SAM" id="Phobius"/>
    </source>
</evidence>
<keyword evidence="1" id="KW-1133">Transmembrane helix</keyword>
<protein>
    <submittedName>
        <fullName evidence="2">Uncharacterized protein</fullName>
    </submittedName>
</protein>
<dbReference type="InParanoid" id="A0A482XH33"/>
<organism evidence="2 3">
    <name type="scientific">Laodelphax striatellus</name>
    <name type="common">Small brown planthopper</name>
    <name type="synonym">Delphax striatella</name>
    <dbReference type="NCBI Taxonomy" id="195883"/>
    <lineage>
        <taxon>Eukaryota</taxon>
        <taxon>Metazoa</taxon>
        <taxon>Ecdysozoa</taxon>
        <taxon>Arthropoda</taxon>
        <taxon>Hexapoda</taxon>
        <taxon>Insecta</taxon>
        <taxon>Pterygota</taxon>
        <taxon>Neoptera</taxon>
        <taxon>Paraneoptera</taxon>
        <taxon>Hemiptera</taxon>
        <taxon>Auchenorrhyncha</taxon>
        <taxon>Fulgoroidea</taxon>
        <taxon>Delphacidae</taxon>
        <taxon>Criomorphinae</taxon>
        <taxon>Laodelphax</taxon>
    </lineage>
</organism>
<accession>A0A482XH33</accession>
<keyword evidence="3" id="KW-1185">Reference proteome</keyword>
<keyword evidence="1" id="KW-0472">Membrane</keyword>
<evidence type="ECO:0000313" key="2">
    <source>
        <dbReference type="EMBL" id="RZF44628.1"/>
    </source>
</evidence>
<sequence length="179" mass="20314">MYHWNIPPGQLVFIVFTLCITSFSITTNGEPQSGWMLENRPDEKRVISHMQAEEPYFHFTTTEDPFDESETTEGGLNLETTRKNVSQISFGRTSGHLKNGTVSSPECVYTKEEAYCQRVLIIAILLVTCTIVSSIFILCLLQYFHLRKYTFYFNDAILPHQGNSTCTTLNGVTVKEVAI</sequence>
<feature type="transmembrane region" description="Helical" evidence="1">
    <location>
        <begin position="6"/>
        <end position="26"/>
    </location>
</feature>
<evidence type="ECO:0000313" key="3">
    <source>
        <dbReference type="Proteomes" id="UP000291343"/>
    </source>
</evidence>
<dbReference type="AlphaFoldDB" id="A0A482XH33"/>
<comment type="caution">
    <text evidence="2">The sequence shown here is derived from an EMBL/GenBank/DDBJ whole genome shotgun (WGS) entry which is preliminary data.</text>
</comment>
<name>A0A482XH33_LAOST</name>
<reference evidence="2 3" key="1">
    <citation type="journal article" date="2017" name="Gigascience">
        <title>Genome sequence of the small brown planthopper, Laodelphax striatellus.</title>
        <authorList>
            <person name="Zhu J."/>
            <person name="Jiang F."/>
            <person name="Wang X."/>
            <person name="Yang P."/>
            <person name="Bao Y."/>
            <person name="Zhao W."/>
            <person name="Wang W."/>
            <person name="Lu H."/>
            <person name="Wang Q."/>
            <person name="Cui N."/>
            <person name="Li J."/>
            <person name="Chen X."/>
            <person name="Luo L."/>
            <person name="Yu J."/>
            <person name="Kang L."/>
            <person name="Cui F."/>
        </authorList>
    </citation>
    <scope>NUCLEOTIDE SEQUENCE [LARGE SCALE GENOMIC DNA]</scope>
    <source>
        <strain evidence="2">Lst14</strain>
    </source>
</reference>
<dbReference type="OrthoDB" id="10538350at2759"/>
<dbReference type="EMBL" id="QKKF02010319">
    <property type="protein sequence ID" value="RZF44628.1"/>
    <property type="molecule type" value="Genomic_DNA"/>
</dbReference>
<gene>
    <name evidence="2" type="ORF">LSTR_LSTR000580</name>
</gene>